<dbReference type="InterPro" id="IPR002347">
    <property type="entry name" value="SDR_fam"/>
</dbReference>
<dbReference type="Pfam" id="PF13561">
    <property type="entry name" value="adh_short_C2"/>
    <property type="match status" value="1"/>
</dbReference>
<dbReference type="PANTHER" id="PTHR43639:SF1">
    <property type="entry name" value="SHORT-CHAIN DEHYDROGENASE_REDUCTASE FAMILY PROTEIN"/>
    <property type="match status" value="1"/>
</dbReference>
<dbReference type="OrthoDB" id="20590at2"/>
<keyword evidence="4" id="KW-1185">Reference proteome</keyword>
<dbReference type="Proteomes" id="UP000245790">
    <property type="component" value="Unassembled WGS sequence"/>
</dbReference>
<sequence>MNATNNIALITGSSQGIGAATAIALAQQGYDICVHYHSSKSAADRVKQTIEALGQKAICLQADLRVESDITALFNSIDNKLGKLSLLVNNAGIVKPQSCLIDMNAERINDLLQTNVTSYFICCREAIKRMSTQHKGNGGNIINVSSVASKYGAAFEYIDYAASKGAIDALTKGLSIELADQNIRVNGVRPGFIATKIHADGGEPNRLQRLAPVIPLKRGGKPEEVANVIAWLASGQSSFMTGSLIDVAGGK</sequence>
<evidence type="ECO:0000313" key="4">
    <source>
        <dbReference type="Proteomes" id="UP000245790"/>
    </source>
</evidence>
<dbReference type="PANTHER" id="PTHR43639">
    <property type="entry name" value="OXIDOREDUCTASE, SHORT-CHAIN DEHYDROGENASE/REDUCTASE FAMILY (AFU_ORTHOLOGUE AFUA_5G02870)"/>
    <property type="match status" value="1"/>
</dbReference>
<gene>
    <name evidence="3" type="ORF">C8D97_107162</name>
</gene>
<comment type="caution">
    <text evidence="3">The sequence shown here is derived from an EMBL/GenBank/DDBJ whole genome shotgun (WGS) entry which is preliminary data.</text>
</comment>
<dbReference type="FunFam" id="3.40.50.720:FF:000173">
    <property type="entry name" value="3-oxoacyl-[acyl-carrier protein] reductase"/>
    <property type="match status" value="1"/>
</dbReference>
<dbReference type="RefSeq" id="WP_109763777.1">
    <property type="nucleotide sequence ID" value="NZ_QGGU01000007.1"/>
</dbReference>
<dbReference type="PROSITE" id="PS00061">
    <property type="entry name" value="ADH_SHORT"/>
    <property type="match status" value="1"/>
</dbReference>
<organism evidence="3 4">
    <name type="scientific">Pleionea mediterranea</name>
    <dbReference type="NCBI Taxonomy" id="523701"/>
    <lineage>
        <taxon>Bacteria</taxon>
        <taxon>Pseudomonadati</taxon>
        <taxon>Pseudomonadota</taxon>
        <taxon>Gammaproteobacteria</taxon>
        <taxon>Oceanospirillales</taxon>
        <taxon>Pleioneaceae</taxon>
        <taxon>Pleionea</taxon>
    </lineage>
</organism>
<evidence type="ECO:0000256" key="1">
    <source>
        <dbReference type="ARBA" id="ARBA00006484"/>
    </source>
</evidence>
<proteinExistence type="inferred from homology"/>
<evidence type="ECO:0000256" key="2">
    <source>
        <dbReference type="ARBA" id="ARBA00023002"/>
    </source>
</evidence>
<keyword evidence="2" id="KW-0560">Oxidoreductase</keyword>
<reference evidence="3 4" key="1">
    <citation type="submission" date="2018-05" db="EMBL/GenBank/DDBJ databases">
        <title>Genomic Encyclopedia of Type Strains, Phase IV (KMG-IV): sequencing the most valuable type-strain genomes for metagenomic binning, comparative biology and taxonomic classification.</title>
        <authorList>
            <person name="Goeker M."/>
        </authorList>
    </citation>
    <scope>NUCLEOTIDE SEQUENCE [LARGE SCALE GENOMIC DNA]</scope>
    <source>
        <strain evidence="3 4">DSM 25350</strain>
    </source>
</reference>
<dbReference type="PRINTS" id="PR00081">
    <property type="entry name" value="GDHRDH"/>
</dbReference>
<dbReference type="InterPro" id="IPR020904">
    <property type="entry name" value="Sc_DH/Rdtase_CS"/>
</dbReference>
<dbReference type="PRINTS" id="PR00080">
    <property type="entry name" value="SDRFAMILY"/>
</dbReference>
<protein>
    <submittedName>
        <fullName evidence="3">NAD(P)-dependent dehydrogenase (Short-subunit alcohol dehydrogenase family)</fullName>
    </submittedName>
</protein>
<dbReference type="Gene3D" id="3.40.50.720">
    <property type="entry name" value="NAD(P)-binding Rossmann-like Domain"/>
    <property type="match status" value="1"/>
</dbReference>
<name>A0A316G6D3_9GAMM</name>
<dbReference type="EMBL" id="QGGU01000007">
    <property type="protein sequence ID" value="PWK49997.1"/>
    <property type="molecule type" value="Genomic_DNA"/>
</dbReference>
<dbReference type="InterPro" id="IPR036291">
    <property type="entry name" value="NAD(P)-bd_dom_sf"/>
</dbReference>
<dbReference type="AlphaFoldDB" id="A0A316G6D3"/>
<dbReference type="GO" id="GO:0016491">
    <property type="term" value="F:oxidoreductase activity"/>
    <property type="evidence" value="ECO:0007669"/>
    <property type="project" value="UniProtKB-KW"/>
</dbReference>
<accession>A0A316G6D3</accession>
<comment type="similarity">
    <text evidence="1">Belongs to the short-chain dehydrogenases/reductases (SDR) family.</text>
</comment>
<dbReference type="SUPFAM" id="SSF51735">
    <property type="entry name" value="NAD(P)-binding Rossmann-fold domains"/>
    <property type="match status" value="1"/>
</dbReference>
<evidence type="ECO:0000313" key="3">
    <source>
        <dbReference type="EMBL" id="PWK49997.1"/>
    </source>
</evidence>